<dbReference type="AlphaFoldDB" id="A0AAW9DR11"/>
<feature type="transmembrane region" description="Helical" evidence="1">
    <location>
        <begin position="354"/>
        <end position="371"/>
    </location>
</feature>
<gene>
    <name evidence="2" type="ORF">SIL87_07805</name>
</gene>
<feature type="transmembrane region" description="Helical" evidence="1">
    <location>
        <begin position="199"/>
        <end position="217"/>
    </location>
</feature>
<dbReference type="InterPro" id="IPR018580">
    <property type="entry name" value="Uncharacterised_YfhO"/>
</dbReference>
<keyword evidence="1" id="KW-1133">Transmembrane helix</keyword>
<proteinExistence type="predicted"/>
<keyword evidence="1" id="KW-0812">Transmembrane</keyword>
<reference evidence="2 3" key="1">
    <citation type="submission" date="2023-11" db="EMBL/GenBank/DDBJ databases">
        <title>MicrobeMod: A computational toolkit for identifying prokaryotic methylation and restriction-modification with nanopore sequencing.</title>
        <authorList>
            <person name="Crits-Christoph A."/>
            <person name="Kang S.C."/>
            <person name="Lee H."/>
            <person name="Ostrov N."/>
        </authorList>
    </citation>
    <scope>NUCLEOTIDE SEQUENCE [LARGE SCALE GENOMIC DNA]</scope>
    <source>
        <strain evidence="2 3">DSMZ 700</strain>
    </source>
</reference>
<feature type="transmembrane region" description="Helical" evidence="1">
    <location>
        <begin position="251"/>
        <end position="273"/>
    </location>
</feature>
<dbReference type="PANTHER" id="PTHR38454">
    <property type="entry name" value="INTEGRAL MEMBRANE PROTEIN-RELATED"/>
    <property type="match status" value="1"/>
</dbReference>
<dbReference type="RefSeq" id="WP_319613597.1">
    <property type="nucleotide sequence ID" value="NZ_JAWXYB010000018.1"/>
</dbReference>
<dbReference type="EMBL" id="JAWXYB010000018">
    <property type="protein sequence ID" value="MDX5930665.1"/>
    <property type="molecule type" value="Genomic_DNA"/>
</dbReference>
<dbReference type="PANTHER" id="PTHR38454:SF1">
    <property type="entry name" value="INTEGRAL MEMBRANE PROTEIN"/>
    <property type="match status" value="1"/>
</dbReference>
<keyword evidence="3" id="KW-1185">Reference proteome</keyword>
<feature type="transmembrane region" description="Helical" evidence="1">
    <location>
        <begin position="98"/>
        <end position="119"/>
    </location>
</feature>
<sequence length="927" mass="98595">MNRWATGTKSGMRWHGPALLALIALPFAANLLVLTGVLHNDPALFTMFLTRTMGPRPLLAAPGWFDPTIGLITQPLGMLSAKDWLHGIVPWWNPYTGVGMPLAAEMQTLSFFLPFVLVLKFWPGWLVLKLMMQILCGLFMYALLIELRLTRLAALVGGALYALNATFFLVPHVMGPLPFAPLLLLGIERAARAARDGRGQGWGLIPLALAYLIYGGYPEVAYIEATLAAVWTLWRFANVGSGARARFAGKIALGGALGIALALPLLVPFLAYVRTSYLGIHATKYAWLWLLPPGVPVQLFPFIYGPIGGPTPPGLNPALANTIAAYWVQSAGWFGPVAACLALAAVARPARLRGLALLLFGFILVWQARIWGFKPAIWLIDLIPMMARTDAMRFCAPAMELACFIMAAIAFDAWQVDGALPRPRAIGLSLAATAIGAISIGVALPALYAWFTAVPGRLDLALGVTLAEAALAVGALLILRRQPGGRRGVVLAALVIADPLGLAVLTTLGAPRSAALDFGGVTYLQRHARLARMYSLQPFGPNFPAAFGVASIDDNASPVSAAWNRYIHRHLDRYADVVMFTGSQARALGCVLLPRAAAALDNGIFIRPTRAIIPPDQSAELRRHIAAYRAIGVKYVVSPPGHDPFVAHATLPVSITARSAFALSAGGKLSGVVPAGLLGIARISEVDTLIGTYAGAARGTLRLKLCAGADCATASAPLAGAKDNGFLALPLDHPLTVAPAQPLRYRFTHRTGSAVALWLGDLQPDAPATLAVAASAPAQPPQAPILRFVETTPGIAARPVFQDQVMRIYRLEGARRFFSATPSCRITPSGFDRLTTDCPAAATLVRLEAADAGWHATVDGHDVPIATVSALFQSIAVPAGRSDIRFFYRPPFIRSSCAAALAALAIWPFLIAGLPALTAGRRRPPFP</sequence>
<feature type="transmembrane region" description="Helical" evidence="1">
    <location>
        <begin position="18"/>
        <end position="38"/>
    </location>
</feature>
<feature type="transmembrane region" description="Helical" evidence="1">
    <location>
        <begin position="491"/>
        <end position="510"/>
    </location>
</feature>
<feature type="transmembrane region" description="Helical" evidence="1">
    <location>
        <begin position="165"/>
        <end position="187"/>
    </location>
</feature>
<accession>A0AAW9DR11</accession>
<evidence type="ECO:0000313" key="3">
    <source>
        <dbReference type="Proteomes" id="UP001279553"/>
    </source>
</evidence>
<evidence type="ECO:0000313" key="2">
    <source>
        <dbReference type="EMBL" id="MDX5930665.1"/>
    </source>
</evidence>
<feature type="transmembrane region" description="Helical" evidence="1">
    <location>
        <begin position="324"/>
        <end position="347"/>
    </location>
</feature>
<feature type="transmembrane region" description="Helical" evidence="1">
    <location>
        <begin position="126"/>
        <end position="145"/>
    </location>
</feature>
<evidence type="ECO:0000256" key="1">
    <source>
        <dbReference type="SAM" id="Phobius"/>
    </source>
</evidence>
<feature type="transmembrane region" description="Helical" evidence="1">
    <location>
        <begin position="426"/>
        <end position="448"/>
    </location>
</feature>
<dbReference type="Proteomes" id="UP001279553">
    <property type="component" value="Unassembled WGS sequence"/>
</dbReference>
<keyword evidence="1" id="KW-0472">Membrane</keyword>
<feature type="transmembrane region" description="Helical" evidence="1">
    <location>
        <begin position="391"/>
        <end position="414"/>
    </location>
</feature>
<comment type="caution">
    <text evidence="2">The sequence shown here is derived from an EMBL/GenBank/DDBJ whole genome shotgun (WGS) entry which is preliminary data.</text>
</comment>
<feature type="transmembrane region" description="Helical" evidence="1">
    <location>
        <begin position="460"/>
        <end position="479"/>
    </location>
</feature>
<organism evidence="2 3">
    <name type="scientific">Acidiphilium acidophilum</name>
    <name type="common">Thiobacillus acidophilus</name>
    <dbReference type="NCBI Taxonomy" id="76588"/>
    <lineage>
        <taxon>Bacteria</taxon>
        <taxon>Pseudomonadati</taxon>
        <taxon>Pseudomonadota</taxon>
        <taxon>Alphaproteobacteria</taxon>
        <taxon>Acetobacterales</taxon>
        <taxon>Acidocellaceae</taxon>
        <taxon>Acidiphilium</taxon>
    </lineage>
</organism>
<name>A0AAW9DR11_ACIAO</name>
<feature type="transmembrane region" description="Helical" evidence="1">
    <location>
        <begin position="285"/>
        <end position="304"/>
    </location>
</feature>
<dbReference type="Pfam" id="PF09586">
    <property type="entry name" value="YfhO"/>
    <property type="match status" value="1"/>
</dbReference>
<protein>
    <submittedName>
        <fullName evidence="2">YfhO family protein</fullName>
    </submittedName>
</protein>
<feature type="transmembrane region" description="Helical" evidence="1">
    <location>
        <begin position="898"/>
        <end position="917"/>
    </location>
</feature>